<evidence type="ECO:0000256" key="2">
    <source>
        <dbReference type="ARBA" id="ARBA00022692"/>
    </source>
</evidence>
<accession>A0A395SX36</accession>
<evidence type="ECO:0000313" key="7">
    <source>
        <dbReference type="Proteomes" id="UP000266152"/>
    </source>
</evidence>
<dbReference type="GO" id="GO:0016020">
    <property type="term" value="C:membrane"/>
    <property type="evidence" value="ECO:0007669"/>
    <property type="project" value="UniProtKB-SubCell"/>
</dbReference>
<evidence type="ECO:0000313" key="6">
    <source>
        <dbReference type="EMBL" id="RGP76505.1"/>
    </source>
</evidence>
<dbReference type="InterPro" id="IPR002523">
    <property type="entry name" value="MgTranspt_CorA/ZnTranspt_ZntB"/>
</dbReference>
<dbReference type="InterPro" id="IPR045863">
    <property type="entry name" value="CorA_TM1_TM2"/>
</dbReference>
<keyword evidence="2 5" id="KW-0812">Transmembrane</keyword>
<protein>
    <submittedName>
        <fullName evidence="6">Zinc transport</fullName>
    </submittedName>
</protein>
<dbReference type="Proteomes" id="UP000266152">
    <property type="component" value="Unassembled WGS sequence"/>
</dbReference>
<keyword evidence="7" id="KW-1185">Reference proteome</keyword>
<keyword evidence="3 5" id="KW-1133">Transmembrane helix</keyword>
<sequence>MDAIPTCFVNEVTESVRVISTGPRQPDKEGCAAEVHQFSTLNQIRSHFSRNEDHDYPWNFVYVSPSSVSFMHAKAWLNKRNRSICQRNSWEPLEITKPMFSFLAETFNLNSSVWDLSSCFYAKDIDIESTFCIPFALSKNGSVTELSYTFRYPEFKPTQGTWVIRQTGIYQKFDTKSCENTSILFSPAPSCALNQKAETILSRGPRNIHRDFFWIHKELFNTYFSAWRLYNVHLEKTLLPIASNAVSSFVEELSETEYHHLPKLAYLEAQKITQLLANTLSFREQSLAKAQNTTMLRLNKSAVFITTLTLLYLPPSFVATFFGMNFFDLDEGAHQIVATPMIWIYVLCSAALTVGTFVFYHILLDRTIFGRVAARAFMLKTFVKYKAKKTPCDVGSEAV</sequence>
<evidence type="ECO:0000256" key="3">
    <source>
        <dbReference type="ARBA" id="ARBA00022989"/>
    </source>
</evidence>
<name>A0A395SX36_FUSSP</name>
<dbReference type="GO" id="GO:0046873">
    <property type="term" value="F:metal ion transmembrane transporter activity"/>
    <property type="evidence" value="ECO:0007669"/>
    <property type="project" value="InterPro"/>
</dbReference>
<reference evidence="6 7" key="1">
    <citation type="journal article" date="2018" name="PLoS Pathog.">
        <title>Evolution of structural diversity of trichothecenes, a family of toxins produced by plant pathogenic and entomopathogenic fungi.</title>
        <authorList>
            <person name="Proctor R.H."/>
            <person name="McCormick S.P."/>
            <person name="Kim H.S."/>
            <person name="Cardoza R.E."/>
            <person name="Stanley A.M."/>
            <person name="Lindo L."/>
            <person name="Kelly A."/>
            <person name="Brown D.W."/>
            <person name="Lee T."/>
            <person name="Vaughan M.M."/>
            <person name="Alexander N.J."/>
            <person name="Busman M."/>
            <person name="Gutierrez S."/>
        </authorList>
    </citation>
    <scope>NUCLEOTIDE SEQUENCE [LARGE SCALE GENOMIC DNA]</scope>
    <source>
        <strain evidence="6 7">NRRL 3299</strain>
    </source>
</reference>
<dbReference type="STRING" id="5514.A0A395SX36"/>
<gene>
    <name evidence="6" type="ORF">FSPOR_180</name>
</gene>
<feature type="transmembrane region" description="Helical" evidence="5">
    <location>
        <begin position="302"/>
        <end position="322"/>
    </location>
</feature>
<dbReference type="Gene3D" id="1.20.58.340">
    <property type="entry name" value="Magnesium transport protein CorA, transmembrane region"/>
    <property type="match status" value="1"/>
</dbReference>
<evidence type="ECO:0000256" key="4">
    <source>
        <dbReference type="ARBA" id="ARBA00023136"/>
    </source>
</evidence>
<feature type="transmembrane region" description="Helical" evidence="5">
    <location>
        <begin position="342"/>
        <end position="363"/>
    </location>
</feature>
<dbReference type="EMBL" id="PXOF01000004">
    <property type="protein sequence ID" value="RGP76505.1"/>
    <property type="molecule type" value="Genomic_DNA"/>
</dbReference>
<dbReference type="Pfam" id="PF01544">
    <property type="entry name" value="CorA"/>
    <property type="match status" value="1"/>
</dbReference>
<evidence type="ECO:0000256" key="5">
    <source>
        <dbReference type="SAM" id="Phobius"/>
    </source>
</evidence>
<dbReference type="SUPFAM" id="SSF144083">
    <property type="entry name" value="Magnesium transport protein CorA, transmembrane region"/>
    <property type="match status" value="1"/>
</dbReference>
<keyword evidence="4 5" id="KW-0472">Membrane</keyword>
<dbReference type="AlphaFoldDB" id="A0A395SX36"/>
<comment type="subcellular location">
    <subcellularLocation>
        <location evidence="1">Membrane</location>
        <topology evidence="1">Multi-pass membrane protein</topology>
    </subcellularLocation>
</comment>
<proteinExistence type="predicted"/>
<evidence type="ECO:0000256" key="1">
    <source>
        <dbReference type="ARBA" id="ARBA00004141"/>
    </source>
</evidence>
<organism evidence="6 7">
    <name type="scientific">Fusarium sporotrichioides</name>
    <dbReference type="NCBI Taxonomy" id="5514"/>
    <lineage>
        <taxon>Eukaryota</taxon>
        <taxon>Fungi</taxon>
        <taxon>Dikarya</taxon>
        <taxon>Ascomycota</taxon>
        <taxon>Pezizomycotina</taxon>
        <taxon>Sordariomycetes</taxon>
        <taxon>Hypocreomycetidae</taxon>
        <taxon>Hypocreales</taxon>
        <taxon>Nectriaceae</taxon>
        <taxon>Fusarium</taxon>
    </lineage>
</organism>
<comment type="caution">
    <text evidence="6">The sequence shown here is derived from an EMBL/GenBank/DDBJ whole genome shotgun (WGS) entry which is preliminary data.</text>
</comment>